<accession>A0A4R0P3F6</accession>
<dbReference type="EMBL" id="SJSN01000008">
    <property type="protein sequence ID" value="TCD08612.1"/>
    <property type="molecule type" value="Genomic_DNA"/>
</dbReference>
<evidence type="ECO:0008006" key="4">
    <source>
        <dbReference type="Google" id="ProtNLM"/>
    </source>
</evidence>
<dbReference type="AlphaFoldDB" id="A0A4R0P3F6"/>
<evidence type="ECO:0000313" key="2">
    <source>
        <dbReference type="EMBL" id="TCD08612.1"/>
    </source>
</evidence>
<keyword evidence="3" id="KW-1185">Reference proteome</keyword>
<proteinExistence type="predicted"/>
<comment type="caution">
    <text evidence="2">The sequence shown here is derived from an EMBL/GenBank/DDBJ whole genome shotgun (WGS) entry which is preliminary data.</text>
</comment>
<dbReference type="Proteomes" id="UP000291485">
    <property type="component" value="Unassembled WGS sequence"/>
</dbReference>
<sequence>MWKVSSFEQVLGLEIRILEENQYDCRFSIVEKRGDKLELISSKQFEGNLVQMLEKLPRKFPVALSISGKGIVHRNLPINESAAANNFGAAFPAVEVRDFYVQEFLADQAIVVSIARKVAIDSLLEKFSQAGLNIICLSLGGMASHGIWEMSERDGNEIDMDGHHILLSDQGKFLSYHYSPKLEKIPTINVAKTAVPLAQMVAYGSTLQLFLHENMSIVKADVMIVDDAFEKYVDTVHLKKMGLIYLISLFALLLISFMAYNYYNSKNATLAERAGQRSNSSDHLASLQQNIAKNEQLLEHMNWNGGYNYGFLLNEIGRGKPRQITLSSISFDEAKAGEVKKSRSPEIQVSGLTDNLLAVNNWIFLLKETKWVKGVKLLRYQDHEEDGDYSFTFLINY</sequence>
<dbReference type="OrthoDB" id="783374at2"/>
<organism evidence="2 3">
    <name type="scientific">Pedobacter frigidisoli</name>
    <dbReference type="NCBI Taxonomy" id="2530455"/>
    <lineage>
        <taxon>Bacteria</taxon>
        <taxon>Pseudomonadati</taxon>
        <taxon>Bacteroidota</taxon>
        <taxon>Sphingobacteriia</taxon>
        <taxon>Sphingobacteriales</taxon>
        <taxon>Sphingobacteriaceae</taxon>
        <taxon>Pedobacter</taxon>
    </lineage>
</organism>
<keyword evidence="1" id="KW-1133">Transmembrane helix</keyword>
<keyword evidence="1" id="KW-0812">Transmembrane</keyword>
<keyword evidence="1" id="KW-0472">Membrane</keyword>
<dbReference type="RefSeq" id="WP_131559117.1">
    <property type="nucleotide sequence ID" value="NZ_SJSN01000008.1"/>
</dbReference>
<evidence type="ECO:0000313" key="3">
    <source>
        <dbReference type="Proteomes" id="UP000291485"/>
    </source>
</evidence>
<evidence type="ECO:0000256" key="1">
    <source>
        <dbReference type="SAM" id="Phobius"/>
    </source>
</evidence>
<gene>
    <name evidence="2" type="ORF">EZ449_12290</name>
</gene>
<protein>
    <recommendedName>
        <fullName evidence="4">Fimbrial assembly protein (PilN)</fullName>
    </recommendedName>
</protein>
<name>A0A4R0P3F6_9SPHI</name>
<feature type="transmembrane region" description="Helical" evidence="1">
    <location>
        <begin position="243"/>
        <end position="263"/>
    </location>
</feature>
<reference evidence="2 3" key="1">
    <citation type="submission" date="2019-02" db="EMBL/GenBank/DDBJ databases">
        <title>Pedobacter sp. RP-3-11 sp. nov., isolated from Arctic soil.</title>
        <authorList>
            <person name="Dahal R.H."/>
        </authorList>
    </citation>
    <scope>NUCLEOTIDE SEQUENCE [LARGE SCALE GENOMIC DNA]</scope>
    <source>
        <strain evidence="2 3">RP-3-11</strain>
    </source>
</reference>